<dbReference type="SUPFAM" id="SSF54001">
    <property type="entry name" value="Cysteine proteinases"/>
    <property type="match status" value="1"/>
</dbReference>
<dbReference type="SMART" id="SM00460">
    <property type="entry name" value="TGc"/>
    <property type="match status" value="1"/>
</dbReference>
<dbReference type="Pfam" id="PF12969">
    <property type="entry name" value="DUF3857"/>
    <property type="match status" value="1"/>
</dbReference>
<dbReference type="EMBL" id="JAVDTT010000001">
    <property type="protein sequence ID" value="MDR6839801.1"/>
    <property type="molecule type" value="Genomic_DNA"/>
</dbReference>
<organism evidence="2 3">
    <name type="scientific">Pseudoxanthomonas sacheonensis</name>
    <dbReference type="NCBI Taxonomy" id="443615"/>
    <lineage>
        <taxon>Bacteria</taxon>
        <taxon>Pseudomonadati</taxon>
        <taxon>Pseudomonadota</taxon>
        <taxon>Gammaproteobacteria</taxon>
        <taxon>Lysobacterales</taxon>
        <taxon>Lysobacteraceae</taxon>
        <taxon>Pseudoxanthomonas</taxon>
    </lineage>
</organism>
<dbReference type="RefSeq" id="WP_310089610.1">
    <property type="nucleotide sequence ID" value="NZ_JAVDTT010000001.1"/>
</dbReference>
<protein>
    <recommendedName>
        <fullName evidence="1">Transglutaminase-like domain-containing protein</fullName>
    </recommendedName>
</protein>
<keyword evidence="3" id="KW-1185">Reference proteome</keyword>
<proteinExistence type="predicted"/>
<reference evidence="2 3" key="1">
    <citation type="submission" date="2023-07" db="EMBL/GenBank/DDBJ databases">
        <title>Sorghum-associated microbial communities from plants grown in Nebraska, USA.</title>
        <authorList>
            <person name="Schachtman D."/>
        </authorList>
    </citation>
    <scope>NUCLEOTIDE SEQUENCE [LARGE SCALE GENOMIC DNA]</scope>
    <source>
        <strain evidence="2 3">BE107</strain>
    </source>
</reference>
<dbReference type="InterPro" id="IPR024618">
    <property type="entry name" value="DUF3857"/>
</dbReference>
<dbReference type="Gene3D" id="3.10.620.30">
    <property type="match status" value="1"/>
</dbReference>
<feature type="domain" description="Transglutaminase-like" evidence="1">
    <location>
        <begin position="327"/>
        <end position="396"/>
    </location>
</feature>
<dbReference type="Proteomes" id="UP001254759">
    <property type="component" value="Unassembled WGS sequence"/>
</dbReference>
<dbReference type="Gene3D" id="2.60.40.3140">
    <property type="match status" value="1"/>
</dbReference>
<gene>
    <name evidence="2" type="ORF">J2W94_000065</name>
</gene>
<accession>A0ABU1RM06</accession>
<comment type="caution">
    <text evidence="2">The sequence shown here is derived from an EMBL/GenBank/DDBJ whole genome shotgun (WGS) entry which is preliminary data.</text>
</comment>
<evidence type="ECO:0000313" key="3">
    <source>
        <dbReference type="Proteomes" id="UP001254759"/>
    </source>
</evidence>
<dbReference type="InterPro" id="IPR038765">
    <property type="entry name" value="Papain-like_cys_pep_sf"/>
</dbReference>
<sequence>MAMLLWVAATAQATETHRRGDFQFEVGPTPDFVVSKPIPDKWDAKAPGADEKRWRYWRYEVQSDRRGGRDEVYVDYAFEPLSAAHLGDAGRFKISFNPEYQRLVIHRADLRRDGRWSDRLAADKVSLARREAGFENDLSDGVVTALIVLEDVRVGDVLRISYSVIGSNPVMAGQASDWTRFASANPMLDSSLRVLFEPNARPRIYRSSGSPEPIIRKTASSVEVSIRATARAAVIDEEGYPVWFQPYPQAQVALDQNWADVVAWGLPLYPPVRELPAELESKLEQWRALPDEHQRTAAALRTVQDQIRYFGVEMGENTHRPAAPSQTWQRRYGDCKDKAYLLATLLQRMGIEAVPALVSIDRGRAVADFVPSASDFDHVIVRATLKGRVLWLDPTLVQQGGDPATVDLSVYGMVLPLTPGGTALQAVEPPQTVLKSTAVQERYEVPKNGTEVKLSIETVFQGAAANYVRRSFASERADEMARRYSDYYRKRFGELSVLSGAALEDDRQANRIKLNETYLLKAPFQDVGATKAIDLFAESMQSVSILPSSMARQGPLDFALPGKYSHEIKVIYPKGWQPTFVGDAISHSSSAFDYQRKITVGPDQVDVRYDLDVKQRELPAGETSVHIDQIRMVRDDLSTRLSFAPTAPSSGKEREQRIKTLLRAMETEGESK</sequence>
<evidence type="ECO:0000313" key="2">
    <source>
        <dbReference type="EMBL" id="MDR6839801.1"/>
    </source>
</evidence>
<evidence type="ECO:0000259" key="1">
    <source>
        <dbReference type="SMART" id="SM00460"/>
    </source>
</evidence>
<name>A0ABU1RM06_9GAMM</name>
<dbReference type="InterPro" id="IPR002931">
    <property type="entry name" value="Transglutaminase-like"/>
</dbReference>